<dbReference type="EMBL" id="CP099422">
    <property type="protein sequence ID" value="USW53745.1"/>
    <property type="molecule type" value="Genomic_DNA"/>
</dbReference>
<dbReference type="InterPro" id="IPR011021">
    <property type="entry name" value="Arrestin-like_N"/>
</dbReference>
<evidence type="ECO:0000313" key="4">
    <source>
        <dbReference type="Proteomes" id="UP001056384"/>
    </source>
</evidence>
<dbReference type="PANTHER" id="PTHR11188:SF166">
    <property type="entry name" value="ARRESTIN (OR S-ANTIGEN), N-TERMINAL DOMAIN PROTEIN (AFU_ORTHOLOGUE AFUA_7G02050)"/>
    <property type="match status" value="1"/>
</dbReference>
<feature type="region of interest" description="Disordered" evidence="1">
    <location>
        <begin position="465"/>
        <end position="549"/>
    </location>
</feature>
<evidence type="ECO:0000259" key="2">
    <source>
        <dbReference type="Pfam" id="PF00339"/>
    </source>
</evidence>
<reference evidence="3" key="1">
    <citation type="submission" date="2022-06" db="EMBL/GenBank/DDBJ databases">
        <title>Complete genome sequences of two strains of the flax pathogen Septoria linicola.</title>
        <authorList>
            <person name="Lapalu N."/>
            <person name="Simon A."/>
            <person name="Demenou B."/>
            <person name="Paumier D."/>
            <person name="Guillot M.-P."/>
            <person name="Gout L."/>
            <person name="Valade R."/>
        </authorList>
    </citation>
    <scope>NUCLEOTIDE SEQUENCE</scope>
    <source>
        <strain evidence="3">SE15195</strain>
    </source>
</reference>
<dbReference type="GO" id="GO:0030674">
    <property type="term" value="F:protein-macromolecule adaptor activity"/>
    <property type="evidence" value="ECO:0007669"/>
    <property type="project" value="TreeGrafter"/>
</dbReference>
<keyword evidence="4" id="KW-1185">Reference proteome</keyword>
<dbReference type="Gene3D" id="2.60.40.640">
    <property type="match status" value="1"/>
</dbReference>
<dbReference type="GO" id="GO:0070086">
    <property type="term" value="P:ubiquitin-dependent endocytosis"/>
    <property type="evidence" value="ECO:0007669"/>
    <property type="project" value="TreeGrafter"/>
</dbReference>
<proteinExistence type="predicted"/>
<evidence type="ECO:0000256" key="1">
    <source>
        <dbReference type="SAM" id="MobiDB-lite"/>
    </source>
</evidence>
<accession>A0A9Q9EK67</accession>
<dbReference type="GO" id="GO:0031625">
    <property type="term" value="F:ubiquitin protein ligase binding"/>
    <property type="evidence" value="ECO:0007669"/>
    <property type="project" value="TreeGrafter"/>
</dbReference>
<dbReference type="CDD" id="cd22952">
    <property type="entry name" value="ART10-like"/>
    <property type="match status" value="1"/>
</dbReference>
<sequence>MVFYDQKSPLSAGSFSKWAESAGLGGSAGGSGMNVRVVLDQPGNVAYTNLDQISGHVMVRSMKSENINSIIVKLEGESRTRLMSPPGPNGERPKPMVEYHKLLYKVQMVFPDAHVAEGRTTSSGKTAYGLPAGEHVYPFSFKIPFNNSCTANGPQQPMIVGMEIARPASRHVKKTLPPTLSGFPGEAEIRYFVKCTVNRHGLLKENARTQIPFNFFPIENPRPALTGSECFARQKHRFDVFPGSPMGGESARDKMKGIFGKKSSTPNSPTVAGGSPFISIDARLPEPAILTCNQDIPLRLIFKKLSDFGDQVFMSTLQISLIGHTKIRAHEVYRTESNSWIICSMSNMNVLLGSPSDEVESEHVIDDALWRGQSHALPNTVAPTFETCNIERTYQLDIRISLTYGDRDAKPQQVVLPLRMDCKVFSGIAPPAEVIARMEEAKAGLPPRKPSRSDTDPMINKLRQEGRMDSDFGSNQIPPTPVEGHGSPWPAASAAGSSTAPQYDDAPPPSYEDAIADRAPPVTAPRPTYAPPAQVEDPLLGGDEKKGFH</sequence>
<dbReference type="Pfam" id="PF00339">
    <property type="entry name" value="Arrestin_N"/>
    <property type="match status" value="1"/>
</dbReference>
<dbReference type="PANTHER" id="PTHR11188">
    <property type="entry name" value="ARRESTIN DOMAIN CONTAINING PROTEIN"/>
    <property type="match status" value="1"/>
</dbReference>
<name>A0A9Q9EK67_9PEZI</name>
<protein>
    <submittedName>
        <fullName evidence="3">Arrestin-like, immunoglobulin E-set</fullName>
    </submittedName>
</protein>
<evidence type="ECO:0000313" key="3">
    <source>
        <dbReference type="EMBL" id="USW53745.1"/>
    </source>
</evidence>
<dbReference type="InterPro" id="IPR050357">
    <property type="entry name" value="Arrestin_domain-protein"/>
</dbReference>
<gene>
    <name evidence="3" type="ORF">Slin15195_G070640</name>
</gene>
<dbReference type="GO" id="GO:0005829">
    <property type="term" value="C:cytosol"/>
    <property type="evidence" value="ECO:0007669"/>
    <property type="project" value="TreeGrafter"/>
</dbReference>
<dbReference type="GO" id="GO:0005886">
    <property type="term" value="C:plasma membrane"/>
    <property type="evidence" value="ECO:0007669"/>
    <property type="project" value="TreeGrafter"/>
</dbReference>
<organism evidence="3 4">
    <name type="scientific">Septoria linicola</name>
    <dbReference type="NCBI Taxonomy" id="215465"/>
    <lineage>
        <taxon>Eukaryota</taxon>
        <taxon>Fungi</taxon>
        <taxon>Dikarya</taxon>
        <taxon>Ascomycota</taxon>
        <taxon>Pezizomycotina</taxon>
        <taxon>Dothideomycetes</taxon>
        <taxon>Dothideomycetidae</taxon>
        <taxon>Mycosphaerellales</taxon>
        <taxon>Mycosphaerellaceae</taxon>
        <taxon>Septoria</taxon>
    </lineage>
</organism>
<feature type="domain" description="Arrestin-like N-terminal" evidence="2">
    <location>
        <begin position="36"/>
        <end position="208"/>
    </location>
</feature>
<dbReference type="SUPFAM" id="SSF81296">
    <property type="entry name" value="E set domains"/>
    <property type="match status" value="1"/>
</dbReference>
<dbReference type="Proteomes" id="UP001056384">
    <property type="component" value="Chromosome 5"/>
</dbReference>
<dbReference type="InterPro" id="IPR014756">
    <property type="entry name" value="Ig_E-set"/>
</dbReference>
<feature type="compositionally biased region" description="Low complexity" evidence="1">
    <location>
        <begin position="484"/>
        <end position="501"/>
    </location>
</feature>
<dbReference type="AlphaFoldDB" id="A0A9Q9EK67"/>
<dbReference type="InterPro" id="IPR014752">
    <property type="entry name" value="Arrestin-like_C"/>
</dbReference>